<dbReference type="GO" id="GO:0016607">
    <property type="term" value="C:nuclear speck"/>
    <property type="evidence" value="ECO:0007669"/>
    <property type="project" value="UniProtKB-SubCell"/>
</dbReference>
<feature type="repeat" description="WD" evidence="9">
    <location>
        <begin position="344"/>
        <end position="385"/>
    </location>
</feature>
<dbReference type="PROSITE" id="PS50896">
    <property type="entry name" value="LISH"/>
    <property type="match status" value="1"/>
</dbReference>
<dbReference type="PROSITE" id="PS50294">
    <property type="entry name" value="WD_REPEATS_REGION"/>
    <property type="match status" value="3"/>
</dbReference>
<evidence type="ECO:0000256" key="3">
    <source>
        <dbReference type="ARBA" id="ARBA00022664"/>
    </source>
</evidence>
<comment type="subcellular location">
    <subcellularLocation>
        <location evidence="1">Nucleus speckle</location>
    </subcellularLocation>
</comment>
<feature type="domain" description="CTLH" evidence="10">
    <location>
        <begin position="40"/>
        <end position="92"/>
    </location>
</feature>
<dbReference type="Pfam" id="PF17814">
    <property type="entry name" value="LisH_TPL"/>
    <property type="match status" value="1"/>
</dbReference>
<dbReference type="AlphaFoldDB" id="A0A5B8MBQ4"/>
<feature type="repeat" description="WD" evidence="9">
    <location>
        <begin position="259"/>
        <end position="300"/>
    </location>
</feature>
<dbReference type="SMART" id="SM00320">
    <property type="entry name" value="WD40"/>
    <property type="match status" value="4"/>
</dbReference>
<dbReference type="CDD" id="cd00200">
    <property type="entry name" value="WD40"/>
    <property type="match status" value="1"/>
</dbReference>
<gene>
    <name evidence="11" type="ORF">A3770_01p03110</name>
</gene>
<keyword evidence="2 9" id="KW-0853">WD repeat</keyword>
<dbReference type="SMART" id="SM00668">
    <property type="entry name" value="CTLH"/>
    <property type="match status" value="1"/>
</dbReference>
<evidence type="ECO:0000256" key="7">
    <source>
        <dbReference type="ARBA" id="ARBA00025801"/>
    </source>
</evidence>
<dbReference type="SUPFAM" id="SSF50978">
    <property type="entry name" value="WD40 repeat-like"/>
    <property type="match status" value="1"/>
</dbReference>
<feature type="repeat" description="WD" evidence="9">
    <location>
        <begin position="302"/>
        <end position="343"/>
    </location>
</feature>
<reference evidence="11 12" key="1">
    <citation type="submission" date="2018-07" db="EMBL/GenBank/DDBJ databases">
        <title>The complete nuclear genome of the prasinophyte Chloropicon primus (CCMP1205).</title>
        <authorList>
            <person name="Pombert J.-F."/>
            <person name="Otis C."/>
            <person name="Turmel M."/>
            <person name="Lemieux C."/>
        </authorList>
    </citation>
    <scope>NUCLEOTIDE SEQUENCE [LARGE SCALE GENOMIC DNA]</scope>
    <source>
        <strain evidence="11 12">CCMP1205</strain>
    </source>
</reference>
<dbReference type="InterPro" id="IPR019775">
    <property type="entry name" value="WD40_repeat_CS"/>
</dbReference>
<dbReference type="PROSITE" id="PS50082">
    <property type="entry name" value="WD_REPEATS_2"/>
    <property type="match status" value="4"/>
</dbReference>
<organism evidence="11 12">
    <name type="scientific">Chloropicon primus</name>
    <dbReference type="NCBI Taxonomy" id="1764295"/>
    <lineage>
        <taxon>Eukaryota</taxon>
        <taxon>Viridiplantae</taxon>
        <taxon>Chlorophyta</taxon>
        <taxon>Chloropicophyceae</taxon>
        <taxon>Chloropicales</taxon>
        <taxon>Chloropicaceae</taxon>
        <taxon>Chloropicon</taxon>
    </lineage>
</organism>
<comment type="similarity">
    <text evidence="7">Belongs to the WD repeat SMU1 family.</text>
</comment>
<keyword evidence="5" id="KW-0508">mRNA splicing</keyword>
<dbReference type="PANTHER" id="PTHR22848">
    <property type="entry name" value="WD40 REPEAT PROTEIN"/>
    <property type="match status" value="1"/>
</dbReference>
<feature type="repeat" description="WD" evidence="9">
    <location>
        <begin position="216"/>
        <end position="250"/>
    </location>
</feature>
<evidence type="ECO:0000313" key="12">
    <source>
        <dbReference type="Proteomes" id="UP000316726"/>
    </source>
</evidence>
<sequence>MTLQIEASDVIKVILQFCKENNLTRSFAAIEDECQTSLNTVDSIDSFVSDINNGRWDSVLSQVSKLQVPQKKLQDLYEQIILEMTELKELDVARTLLRQTQVMSVLRKEDEPRYLKLENLMGRIYVDARDLYPGTTKDKKRAKIATELSQEVSIIPPSRLMTIVGQALKWQRLQGALPDGAEIDLLRGVAVGKMDEEEKCPTSLSTAIKFGKDCHIECAKFSPDGLVLITGSVDGFLEIWDTATYKLKKDLSYQASEKFMLHSCPILSVNFSRDGELICSGDQSGVIKVWRYRSGQCIRTISNAHTNGVTTVCFSKDGGQVLSGSFDTVIRIHGLKSGRVLKEFRGHTSYVNHAIYFNNGQQILSASSDGTVSLWDLKTTECVKKIRPPQRHAADEAAVLSVHPYPKNIDHFVVCNRSPTMYLMTQEGQVIKSFHVEKDEAEDFVAACVSTRGEYIYGLAADRKLYAFQMETCRIEECMEVSEREPIGLCHHPLQNVIATFSETPQVKIFSASA</sequence>
<evidence type="ECO:0000256" key="1">
    <source>
        <dbReference type="ARBA" id="ARBA00004324"/>
    </source>
</evidence>
<dbReference type="PROSITE" id="PS50897">
    <property type="entry name" value="CTLH"/>
    <property type="match status" value="1"/>
</dbReference>
<dbReference type="InterPro" id="IPR015943">
    <property type="entry name" value="WD40/YVTN_repeat-like_dom_sf"/>
</dbReference>
<dbReference type="InterPro" id="IPR045184">
    <property type="entry name" value="SMU1"/>
</dbReference>
<dbReference type="InterPro" id="IPR036322">
    <property type="entry name" value="WD40_repeat_dom_sf"/>
</dbReference>
<proteinExistence type="inferred from homology"/>
<dbReference type="Pfam" id="PF00400">
    <property type="entry name" value="WD40"/>
    <property type="match status" value="4"/>
</dbReference>
<keyword evidence="6" id="KW-0539">Nucleus</keyword>
<evidence type="ECO:0000256" key="6">
    <source>
        <dbReference type="ARBA" id="ARBA00023242"/>
    </source>
</evidence>
<dbReference type="InterPro" id="IPR054532">
    <property type="entry name" value="TPL_SMU1_LisH-like"/>
</dbReference>
<dbReference type="InterPro" id="IPR006594">
    <property type="entry name" value="LisH"/>
</dbReference>
<dbReference type="PROSITE" id="PS00678">
    <property type="entry name" value="WD_REPEATS_1"/>
    <property type="match status" value="1"/>
</dbReference>
<dbReference type="GO" id="GO:0000398">
    <property type="term" value="P:mRNA splicing, via spliceosome"/>
    <property type="evidence" value="ECO:0007669"/>
    <property type="project" value="InterPro"/>
</dbReference>
<dbReference type="Proteomes" id="UP000316726">
    <property type="component" value="Chromosome 1"/>
</dbReference>
<protein>
    <recommendedName>
        <fullName evidence="8">WD40 repeat-containing protein SMU1</fullName>
    </recommendedName>
</protein>
<accession>A0A5B8MBQ4</accession>
<evidence type="ECO:0000259" key="10">
    <source>
        <dbReference type="PROSITE" id="PS50897"/>
    </source>
</evidence>
<dbReference type="InterPro" id="IPR006595">
    <property type="entry name" value="CTLH_C"/>
</dbReference>
<evidence type="ECO:0000313" key="11">
    <source>
        <dbReference type="EMBL" id="QDZ17793.1"/>
    </source>
</evidence>
<name>A0A5B8MBQ4_9CHLO</name>
<dbReference type="STRING" id="1764295.A0A5B8MBQ4"/>
<keyword evidence="4" id="KW-0677">Repeat</keyword>
<dbReference type="InterPro" id="IPR001680">
    <property type="entry name" value="WD40_rpt"/>
</dbReference>
<dbReference type="Gene3D" id="2.130.10.10">
    <property type="entry name" value="YVTN repeat-like/Quinoprotein amine dehydrogenase"/>
    <property type="match status" value="1"/>
</dbReference>
<keyword evidence="12" id="KW-1185">Reference proteome</keyword>
<evidence type="ECO:0000256" key="4">
    <source>
        <dbReference type="ARBA" id="ARBA00022737"/>
    </source>
</evidence>
<evidence type="ECO:0000256" key="2">
    <source>
        <dbReference type="ARBA" id="ARBA00022574"/>
    </source>
</evidence>
<dbReference type="EMBL" id="CP031034">
    <property type="protein sequence ID" value="QDZ17793.1"/>
    <property type="molecule type" value="Genomic_DNA"/>
</dbReference>
<evidence type="ECO:0000256" key="5">
    <source>
        <dbReference type="ARBA" id="ARBA00023187"/>
    </source>
</evidence>
<evidence type="ECO:0000256" key="9">
    <source>
        <dbReference type="PROSITE-ProRule" id="PRU00221"/>
    </source>
</evidence>
<keyword evidence="3" id="KW-0507">mRNA processing</keyword>
<dbReference type="OrthoDB" id="538223at2759"/>
<evidence type="ECO:0000256" key="8">
    <source>
        <dbReference type="ARBA" id="ARBA00026184"/>
    </source>
</evidence>